<dbReference type="EMBL" id="BGZK01002772">
    <property type="protein sequence ID" value="GBP96354.1"/>
    <property type="molecule type" value="Genomic_DNA"/>
</dbReference>
<gene>
    <name evidence="1" type="ORF">EVAR_69436_1</name>
</gene>
<protein>
    <submittedName>
        <fullName evidence="1">Uncharacterized protein</fullName>
    </submittedName>
</protein>
<reference evidence="1 2" key="1">
    <citation type="journal article" date="2019" name="Commun. Biol.">
        <title>The bagworm genome reveals a unique fibroin gene that provides high tensile strength.</title>
        <authorList>
            <person name="Kono N."/>
            <person name="Nakamura H."/>
            <person name="Ohtoshi R."/>
            <person name="Tomita M."/>
            <person name="Numata K."/>
            <person name="Arakawa K."/>
        </authorList>
    </citation>
    <scope>NUCLEOTIDE SEQUENCE [LARGE SCALE GENOMIC DNA]</scope>
</reference>
<keyword evidence="2" id="KW-1185">Reference proteome</keyword>
<dbReference type="Proteomes" id="UP000299102">
    <property type="component" value="Unassembled WGS sequence"/>
</dbReference>
<dbReference type="OrthoDB" id="7981625at2759"/>
<proteinExistence type="predicted"/>
<dbReference type="AlphaFoldDB" id="A0A4C2AAW7"/>
<organism evidence="1 2">
    <name type="scientific">Eumeta variegata</name>
    <name type="common">Bagworm moth</name>
    <name type="synonym">Eumeta japonica</name>
    <dbReference type="NCBI Taxonomy" id="151549"/>
    <lineage>
        <taxon>Eukaryota</taxon>
        <taxon>Metazoa</taxon>
        <taxon>Ecdysozoa</taxon>
        <taxon>Arthropoda</taxon>
        <taxon>Hexapoda</taxon>
        <taxon>Insecta</taxon>
        <taxon>Pterygota</taxon>
        <taxon>Neoptera</taxon>
        <taxon>Endopterygota</taxon>
        <taxon>Lepidoptera</taxon>
        <taxon>Glossata</taxon>
        <taxon>Ditrysia</taxon>
        <taxon>Tineoidea</taxon>
        <taxon>Psychidae</taxon>
        <taxon>Oiketicinae</taxon>
        <taxon>Eumeta</taxon>
    </lineage>
</organism>
<evidence type="ECO:0000313" key="1">
    <source>
        <dbReference type="EMBL" id="GBP96354.1"/>
    </source>
</evidence>
<evidence type="ECO:0000313" key="2">
    <source>
        <dbReference type="Proteomes" id="UP000299102"/>
    </source>
</evidence>
<sequence length="121" mass="13519">MFSRFITHISSDVRVSHFGYHKPVVSVFNDVDIVPGTNTTQDDANDALLVWSHGASPLARRSWTSQDRGGHKTWRVRRCTWAPTKLAMTLRANAVCSLASENSPNKLTSAKCNGMENFDIR</sequence>
<name>A0A4C2AAW7_EUMVA</name>
<accession>A0A4C2AAW7</accession>
<comment type="caution">
    <text evidence="1">The sequence shown here is derived from an EMBL/GenBank/DDBJ whole genome shotgun (WGS) entry which is preliminary data.</text>
</comment>